<evidence type="ECO:0000313" key="3">
    <source>
        <dbReference type="Proteomes" id="UP000799750"/>
    </source>
</evidence>
<accession>A0A6A6Q856</accession>
<dbReference type="Proteomes" id="UP000799750">
    <property type="component" value="Unassembled WGS sequence"/>
</dbReference>
<evidence type="ECO:0000313" key="2">
    <source>
        <dbReference type="EMBL" id="KAF2488261.1"/>
    </source>
</evidence>
<proteinExistence type="predicted"/>
<organism evidence="2 3">
    <name type="scientific">Lophium mytilinum</name>
    <dbReference type="NCBI Taxonomy" id="390894"/>
    <lineage>
        <taxon>Eukaryota</taxon>
        <taxon>Fungi</taxon>
        <taxon>Dikarya</taxon>
        <taxon>Ascomycota</taxon>
        <taxon>Pezizomycotina</taxon>
        <taxon>Dothideomycetes</taxon>
        <taxon>Pleosporomycetidae</taxon>
        <taxon>Mytilinidiales</taxon>
        <taxon>Mytilinidiaceae</taxon>
        <taxon>Lophium</taxon>
    </lineage>
</organism>
<feature type="chain" id="PRO_5025642972" description="Secreted protein" evidence="1">
    <location>
        <begin position="28"/>
        <end position="78"/>
    </location>
</feature>
<evidence type="ECO:0000256" key="1">
    <source>
        <dbReference type="SAM" id="SignalP"/>
    </source>
</evidence>
<feature type="signal peptide" evidence="1">
    <location>
        <begin position="1"/>
        <end position="27"/>
    </location>
</feature>
<name>A0A6A6Q856_9PEZI</name>
<evidence type="ECO:0008006" key="4">
    <source>
        <dbReference type="Google" id="ProtNLM"/>
    </source>
</evidence>
<reference evidence="2" key="1">
    <citation type="journal article" date="2020" name="Stud. Mycol.">
        <title>101 Dothideomycetes genomes: a test case for predicting lifestyles and emergence of pathogens.</title>
        <authorList>
            <person name="Haridas S."/>
            <person name="Albert R."/>
            <person name="Binder M."/>
            <person name="Bloem J."/>
            <person name="Labutti K."/>
            <person name="Salamov A."/>
            <person name="Andreopoulos B."/>
            <person name="Baker S."/>
            <person name="Barry K."/>
            <person name="Bills G."/>
            <person name="Bluhm B."/>
            <person name="Cannon C."/>
            <person name="Castanera R."/>
            <person name="Culley D."/>
            <person name="Daum C."/>
            <person name="Ezra D."/>
            <person name="Gonzalez J."/>
            <person name="Henrissat B."/>
            <person name="Kuo A."/>
            <person name="Liang C."/>
            <person name="Lipzen A."/>
            <person name="Lutzoni F."/>
            <person name="Magnuson J."/>
            <person name="Mondo S."/>
            <person name="Nolan M."/>
            <person name="Ohm R."/>
            <person name="Pangilinan J."/>
            <person name="Park H.-J."/>
            <person name="Ramirez L."/>
            <person name="Alfaro M."/>
            <person name="Sun H."/>
            <person name="Tritt A."/>
            <person name="Yoshinaga Y."/>
            <person name="Zwiers L.-H."/>
            <person name="Turgeon B."/>
            <person name="Goodwin S."/>
            <person name="Spatafora J."/>
            <person name="Crous P."/>
            <person name="Grigoriev I."/>
        </authorList>
    </citation>
    <scope>NUCLEOTIDE SEQUENCE</scope>
    <source>
        <strain evidence="2">CBS 269.34</strain>
    </source>
</reference>
<gene>
    <name evidence="2" type="ORF">BU16DRAFT_229353</name>
</gene>
<dbReference type="EMBL" id="MU004204">
    <property type="protein sequence ID" value="KAF2488261.1"/>
    <property type="molecule type" value="Genomic_DNA"/>
</dbReference>
<sequence>MEHFIRISFRVIVNLSAALTLTTPAAAGVLSPSGPTHGFNYYHALITLARRVLSTFYVLSSHPILPSTRMLLPHALQT</sequence>
<dbReference type="AlphaFoldDB" id="A0A6A6Q856"/>
<protein>
    <recommendedName>
        <fullName evidence="4">Secreted protein</fullName>
    </recommendedName>
</protein>
<keyword evidence="3" id="KW-1185">Reference proteome</keyword>
<keyword evidence="1" id="KW-0732">Signal</keyword>